<reference evidence="3 4" key="1">
    <citation type="submission" date="2019-07" db="EMBL/GenBank/DDBJ databases">
        <title>Genome sequencing of lignin-degrading bacterial isolates.</title>
        <authorList>
            <person name="Gladden J."/>
        </authorList>
    </citation>
    <scope>NUCLEOTIDE SEQUENCE [LARGE SCALE GENOMIC DNA]</scope>
    <source>
        <strain evidence="3 4">J19</strain>
    </source>
</reference>
<gene>
    <name evidence="3" type="ORF">L613_002200000160</name>
</gene>
<organism evidence="3 4">
    <name type="scientific">Pseudoxanthomonas taiwanensis J19</name>
    <dbReference type="NCBI Taxonomy" id="935569"/>
    <lineage>
        <taxon>Bacteria</taxon>
        <taxon>Pseudomonadati</taxon>
        <taxon>Pseudomonadota</taxon>
        <taxon>Gammaproteobacteria</taxon>
        <taxon>Lysobacterales</taxon>
        <taxon>Lysobacteraceae</taxon>
        <taxon>Pseudoxanthomonas</taxon>
    </lineage>
</organism>
<dbReference type="PANTHER" id="PTHR35174:SF3">
    <property type="entry name" value="BLL7171 PROTEIN"/>
    <property type="match status" value="1"/>
</dbReference>
<name>A0A562DMS3_9GAMM</name>
<evidence type="ECO:0000313" key="4">
    <source>
        <dbReference type="Proteomes" id="UP000321583"/>
    </source>
</evidence>
<dbReference type="InterPro" id="IPR005545">
    <property type="entry name" value="YCII"/>
</dbReference>
<dbReference type="AlphaFoldDB" id="A0A562DMS3"/>
<dbReference type="RefSeq" id="WP_019398306.1">
    <property type="nucleotide sequence ID" value="NZ_VLJS01000050.1"/>
</dbReference>
<dbReference type="SUPFAM" id="SSF54909">
    <property type="entry name" value="Dimeric alpha+beta barrel"/>
    <property type="match status" value="1"/>
</dbReference>
<dbReference type="Gene3D" id="3.30.70.1060">
    <property type="entry name" value="Dimeric alpha+beta barrel"/>
    <property type="match status" value="1"/>
</dbReference>
<dbReference type="PANTHER" id="PTHR35174">
    <property type="entry name" value="BLL7171 PROTEIN-RELATED"/>
    <property type="match status" value="1"/>
</dbReference>
<dbReference type="Proteomes" id="UP000321583">
    <property type="component" value="Unassembled WGS sequence"/>
</dbReference>
<keyword evidence="4" id="KW-1185">Reference proteome</keyword>
<dbReference type="EMBL" id="VLJS01000050">
    <property type="protein sequence ID" value="TWH10915.1"/>
    <property type="molecule type" value="Genomic_DNA"/>
</dbReference>
<comment type="caution">
    <text evidence="3">The sequence shown here is derived from an EMBL/GenBank/DDBJ whole genome shotgun (WGS) entry which is preliminary data.</text>
</comment>
<evidence type="ECO:0000256" key="1">
    <source>
        <dbReference type="ARBA" id="ARBA00007689"/>
    </source>
</evidence>
<dbReference type="InterPro" id="IPR011008">
    <property type="entry name" value="Dimeric_a/b-barrel"/>
</dbReference>
<dbReference type="Pfam" id="PF03795">
    <property type="entry name" value="YCII"/>
    <property type="match status" value="1"/>
</dbReference>
<feature type="domain" description="YCII-related" evidence="2">
    <location>
        <begin position="1"/>
        <end position="113"/>
    </location>
</feature>
<accession>A0A562DMS3</accession>
<proteinExistence type="inferred from homology"/>
<dbReference type="OrthoDB" id="9807535at2"/>
<evidence type="ECO:0000259" key="2">
    <source>
        <dbReference type="Pfam" id="PF03795"/>
    </source>
</evidence>
<sequence>MKFLLLVYIDQALLGQLSQEEYDAHMRDCVRKADDLAGKGTLLGANKLEPPTTARTVRVREGRARVYDGPFAETKEVLAGYNLIEADSLEEAVELAKQFPWARYGAMEVRPVGDLDAERVRVGA</sequence>
<protein>
    <recommendedName>
        <fullName evidence="2">YCII-related domain-containing protein</fullName>
    </recommendedName>
</protein>
<comment type="similarity">
    <text evidence="1">Belongs to the YciI family.</text>
</comment>
<evidence type="ECO:0000313" key="3">
    <source>
        <dbReference type="EMBL" id="TWH10915.1"/>
    </source>
</evidence>